<dbReference type="Proteomes" id="UP000266391">
    <property type="component" value="Unassembled WGS sequence"/>
</dbReference>
<evidence type="ECO:0000313" key="5">
    <source>
        <dbReference type="Proteomes" id="UP000266391"/>
    </source>
</evidence>
<reference evidence="4" key="2">
    <citation type="submission" date="2015-05" db="EMBL/GenBank/DDBJ databases">
        <authorList>
            <consortium name="Pathogen Informatics"/>
        </authorList>
    </citation>
    <scope>NUCLEOTIDE SEQUENCE [LARGE SCALE GENOMIC DNA]</scope>
    <source>
        <strain evidence="4">L1-83</strain>
    </source>
</reference>
<dbReference type="STRING" id="360807.ERS852392_00424"/>
<sequence length="173" mass="19019">MNQQEKDKIVRKLIDTNTTISTMESCTSGLIASMITDTEGASAVFPGGYVTYLNKTKILCGVDEKIIKEHGVYSKQCARAMAETAQKNLHTEIAVGITGTTGNVDPNNADSMQGKVFFCILVGENAYDYEYNAEVTQMSRHEIKELYADKVFEELAKLINIVHSSSDLCCDSV</sequence>
<dbReference type="NCBIfam" id="TIGR00199">
    <property type="entry name" value="PncC_domain"/>
    <property type="match status" value="1"/>
</dbReference>
<dbReference type="OrthoDB" id="9801454at2"/>
<dbReference type="Gene3D" id="3.90.950.20">
    <property type="entry name" value="CinA-like"/>
    <property type="match status" value="1"/>
</dbReference>
<accession>A0A0M6WAJ9</accession>
<dbReference type="EMBL" id="CVRS01000016">
    <property type="protein sequence ID" value="CRL32739.1"/>
    <property type="molecule type" value="Genomic_DNA"/>
</dbReference>
<dbReference type="InterPro" id="IPR036653">
    <property type="entry name" value="CinA-like_C"/>
</dbReference>
<dbReference type="GeneID" id="75163827"/>
<evidence type="ECO:0000313" key="4">
    <source>
        <dbReference type="Proteomes" id="UP000049828"/>
    </source>
</evidence>
<dbReference type="AlphaFoldDB" id="A0A0M6WAJ9"/>
<organism evidence="2 4">
    <name type="scientific">Roseburia inulinivorans</name>
    <dbReference type="NCBI Taxonomy" id="360807"/>
    <lineage>
        <taxon>Bacteria</taxon>
        <taxon>Bacillati</taxon>
        <taxon>Bacillota</taxon>
        <taxon>Clostridia</taxon>
        <taxon>Lachnospirales</taxon>
        <taxon>Lachnospiraceae</taxon>
        <taxon>Roseburia</taxon>
    </lineage>
</organism>
<protein>
    <submittedName>
        <fullName evidence="3">CinA family protein</fullName>
    </submittedName>
    <submittedName>
        <fullName evidence="2">Competence damage-inducible protein A</fullName>
    </submittedName>
</protein>
<keyword evidence="4" id="KW-1185">Reference proteome</keyword>
<evidence type="ECO:0000259" key="1">
    <source>
        <dbReference type="Pfam" id="PF02464"/>
    </source>
</evidence>
<dbReference type="InterPro" id="IPR008136">
    <property type="entry name" value="CinA_C"/>
</dbReference>
<proteinExistence type="predicted"/>
<reference evidence="2" key="1">
    <citation type="submission" date="2015-05" db="EMBL/GenBank/DDBJ databases">
        <authorList>
            <person name="Wang D.B."/>
            <person name="Wang M."/>
        </authorList>
    </citation>
    <scope>NUCLEOTIDE SEQUENCE [LARGE SCALE GENOMIC DNA]</scope>
    <source>
        <strain evidence="2">L1-83</strain>
    </source>
</reference>
<evidence type="ECO:0000313" key="3">
    <source>
        <dbReference type="EMBL" id="RHD02104.1"/>
    </source>
</evidence>
<name>A0A0M6WAJ9_9FIRM</name>
<dbReference type="RefSeq" id="WP_007887406.1">
    <property type="nucleotide sequence ID" value="NZ_CBCTRZ010000003.1"/>
</dbReference>
<dbReference type="SUPFAM" id="SSF142433">
    <property type="entry name" value="CinA-like"/>
    <property type="match status" value="1"/>
</dbReference>
<dbReference type="Proteomes" id="UP000049828">
    <property type="component" value="Unassembled WGS sequence"/>
</dbReference>
<gene>
    <name evidence="3" type="ORF">DW813_11370</name>
    <name evidence="2" type="ORF">RIL183_00391</name>
</gene>
<dbReference type="Pfam" id="PF02464">
    <property type="entry name" value="CinA"/>
    <property type="match status" value="1"/>
</dbReference>
<dbReference type="EMBL" id="QSIQ01000017">
    <property type="protein sequence ID" value="RHD02104.1"/>
    <property type="molecule type" value="Genomic_DNA"/>
</dbReference>
<feature type="domain" description="CinA C-terminal" evidence="1">
    <location>
        <begin position="5"/>
        <end position="158"/>
    </location>
</feature>
<reference evidence="3 5" key="3">
    <citation type="submission" date="2018-08" db="EMBL/GenBank/DDBJ databases">
        <title>A genome reference for cultivated species of the human gut microbiota.</title>
        <authorList>
            <person name="Zou Y."/>
            <person name="Xue W."/>
            <person name="Luo G."/>
        </authorList>
    </citation>
    <scope>NUCLEOTIDE SEQUENCE [LARGE SCALE GENOMIC DNA]</scope>
    <source>
        <strain evidence="3 5">AM32-8LB</strain>
    </source>
</reference>
<evidence type="ECO:0000313" key="2">
    <source>
        <dbReference type="EMBL" id="CRL32739.1"/>
    </source>
</evidence>